<proteinExistence type="inferred from homology"/>
<dbReference type="Proteomes" id="UP000504606">
    <property type="component" value="Unplaced"/>
</dbReference>
<dbReference type="RefSeq" id="XP_052132288.1">
    <property type="nucleotide sequence ID" value="XM_052276328.1"/>
</dbReference>
<evidence type="ECO:0000259" key="12">
    <source>
        <dbReference type="Pfam" id="PF07993"/>
    </source>
</evidence>
<evidence type="ECO:0000313" key="14">
    <source>
        <dbReference type="RefSeq" id="XP_052132288.1"/>
    </source>
</evidence>
<sequence>MFYRTMDYEQEGNDITIDDFIAEHCEGESEIAKFYAGKILFVTGSTGFCGSILLEKMIRSCPDVEKIYVLMRPKKGKSLEERFKAQFEGDLFERLRSSRPGFQLKVYPLEGDCSQPRLGLSDESVEKLKETQIIFHVAATVRFDEKMRLAAAINVQSNIDLLNIARTMPDLKAFVHVSTAYAYPQQKVVEEKFYEPEVSPDRLLNIVNSMDDAMLDAITPQLITTWPNTYAFTKAVGEAAIRQHSRGLPVVMVRPSIVISTAKEPISGWINNVYGPTGVVMGAGVGLIKVLHCDGDRVADMVPVDMVINNIIAVAWDVAVSKENQQNEEVKADDTEADPPVVNFVSSPDSPITWGKFMELCAKGVQIPSVRCIWYYDFRLIKHVQLYTLYTMLLHLLPAILVDTGCRIVGKKPFLWDAYKKIHKFAAVIAHFATNEWTFRNDNVHKLWDKLNPVDRKTFEFNCKTLRWEQYFNTYMRGLRVYLLEDPLDTLPQGKVKYRKLKAIHYTVKYGVILLLCWLLLQFLRLIFL</sequence>
<dbReference type="CDD" id="cd05236">
    <property type="entry name" value="FAR-N_SDR_e"/>
    <property type="match status" value="1"/>
</dbReference>
<keyword evidence="6 10" id="KW-1133">Transmembrane helix</keyword>
<accession>A0A9C6XAZ6</accession>
<dbReference type="OrthoDB" id="429813at2759"/>
<reference evidence="14" key="1">
    <citation type="journal article" date="2018" name="Proc. Natl. Acad. Sci. U.S.A.">
        <title>Phylogenomics and the evolution of hemipteroid insects.</title>
        <authorList>
            <person name="Johnson K.P."/>
            <person name="Dietrich C.H."/>
            <person name="Friedrich F."/>
            <person name="Beutel R.G."/>
            <person name="Wipfler B."/>
            <person name="Peters R.S."/>
            <person name="Allen J.M."/>
            <person name="Petersen M."/>
            <person name="Donath A."/>
            <person name="Walden K.K."/>
            <person name="Kozlov A.M."/>
            <person name="Podsiadlowski L."/>
            <person name="Mayer C."/>
            <person name="Meusemann K."/>
            <person name="Vasilikopoulos A."/>
            <person name="Waterhouse R.M."/>
            <person name="Cameron S.L."/>
            <person name="Weirauch C."/>
            <person name="Swanson D.R."/>
            <person name="Percy D.M."/>
            <person name="Hardy N.B."/>
            <person name="Terry I."/>
            <person name="Liu S."/>
            <person name="Zhou X."/>
            <person name="Misof B."/>
            <person name="Robertson H.M."/>
            <person name="Yoshizawa K."/>
        </authorList>
    </citation>
    <scope>NUCLEOTIDE SEQUENCE</scope>
    <source>
        <tissue evidence="14">Whole organism</tissue>
    </source>
</reference>
<dbReference type="SUPFAM" id="SSF51735">
    <property type="entry name" value="NAD(P)-binding Rossmann-fold domains"/>
    <property type="match status" value="1"/>
</dbReference>
<keyword evidence="7 10" id="KW-0443">Lipid metabolism</keyword>
<comment type="catalytic activity">
    <reaction evidence="9 10">
        <text>a long-chain fatty acyl-CoA + 2 NADPH + 2 H(+) = a long-chain primary fatty alcohol + 2 NADP(+) + CoA</text>
        <dbReference type="Rhea" id="RHEA:52716"/>
        <dbReference type="ChEBI" id="CHEBI:15378"/>
        <dbReference type="ChEBI" id="CHEBI:57287"/>
        <dbReference type="ChEBI" id="CHEBI:57783"/>
        <dbReference type="ChEBI" id="CHEBI:58349"/>
        <dbReference type="ChEBI" id="CHEBI:77396"/>
        <dbReference type="ChEBI" id="CHEBI:83139"/>
        <dbReference type="EC" id="1.2.1.84"/>
    </reaction>
</comment>
<dbReference type="InterPro" id="IPR036291">
    <property type="entry name" value="NAD(P)-bd_dom_sf"/>
</dbReference>
<dbReference type="GO" id="GO:0005777">
    <property type="term" value="C:peroxisome"/>
    <property type="evidence" value="ECO:0007669"/>
    <property type="project" value="TreeGrafter"/>
</dbReference>
<feature type="transmembrane region" description="Helical" evidence="10">
    <location>
        <begin position="387"/>
        <end position="410"/>
    </location>
</feature>
<dbReference type="GeneID" id="113212328"/>
<evidence type="ECO:0000256" key="8">
    <source>
        <dbReference type="ARBA" id="ARBA00023136"/>
    </source>
</evidence>
<organism evidence="13 14">
    <name type="scientific">Frankliniella occidentalis</name>
    <name type="common">Western flower thrips</name>
    <name type="synonym">Euthrips occidentalis</name>
    <dbReference type="NCBI Taxonomy" id="133901"/>
    <lineage>
        <taxon>Eukaryota</taxon>
        <taxon>Metazoa</taxon>
        <taxon>Ecdysozoa</taxon>
        <taxon>Arthropoda</taxon>
        <taxon>Hexapoda</taxon>
        <taxon>Insecta</taxon>
        <taxon>Pterygota</taxon>
        <taxon>Neoptera</taxon>
        <taxon>Paraneoptera</taxon>
        <taxon>Thysanoptera</taxon>
        <taxon>Terebrantia</taxon>
        <taxon>Thripoidea</taxon>
        <taxon>Thripidae</taxon>
        <taxon>Frankliniella</taxon>
    </lineage>
</organism>
<keyword evidence="10" id="KW-0560">Oxidoreductase</keyword>
<dbReference type="GO" id="GO:0080019">
    <property type="term" value="F:alcohol-forming very long-chain fatty acyl-CoA reductase activity"/>
    <property type="evidence" value="ECO:0007669"/>
    <property type="project" value="InterPro"/>
</dbReference>
<evidence type="ECO:0000256" key="5">
    <source>
        <dbReference type="ARBA" id="ARBA00022857"/>
    </source>
</evidence>
<evidence type="ECO:0000256" key="10">
    <source>
        <dbReference type="RuleBase" id="RU363097"/>
    </source>
</evidence>
<evidence type="ECO:0000259" key="11">
    <source>
        <dbReference type="Pfam" id="PF03015"/>
    </source>
</evidence>
<dbReference type="FunFam" id="3.40.50.720:FF:000143">
    <property type="entry name" value="Fatty acyl-CoA reductase"/>
    <property type="match status" value="1"/>
</dbReference>
<feature type="domain" description="Fatty acyl-CoA reductase C-terminal" evidence="11">
    <location>
        <begin position="394"/>
        <end position="485"/>
    </location>
</feature>
<comment type="function">
    <text evidence="10">Catalyzes the reduction of fatty acyl-CoA to fatty alcohols.</text>
</comment>
<dbReference type="GO" id="GO:0035336">
    <property type="term" value="P:long-chain fatty-acyl-CoA metabolic process"/>
    <property type="evidence" value="ECO:0007669"/>
    <property type="project" value="TreeGrafter"/>
</dbReference>
<feature type="domain" description="Thioester reductase (TE)" evidence="12">
    <location>
        <begin position="42"/>
        <end position="311"/>
    </location>
</feature>
<dbReference type="PANTHER" id="PTHR11011:SF60">
    <property type="entry name" value="FATTY ACYL-COA REDUCTASE-RELATED"/>
    <property type="match status" value="1"/>
</dbReference>
<name>A0A9C6XAZ6_FRAOC</name>
<keyword evidence="13" id="KW-1185">Reference proteome</keyword>
<evidence type="ECO:0000256" key="4">
    <source>
        <dbReference type="ARBA" id="ARBA00022692"/>
    </source>
</evidence>
<dbReference type="GO" id="GO:0016020">
    <property type="term" value="C:membrane"/>
    <property type="evidence" value="ECO:0007669"/>
    <property type="project" value="UniProtKB-SubCell"/>
</dbReference>
<keyword evidence="8 10" id="KW-0472">Membrane</keyword>
<evidence type="ECO:0000256" key="3">
    <source>
        <dbReference type="ARBA" id="ARBA00022516"/>
    </source>
</evidence>
<dbReference type="InterPro" id="IPR026055">
    <property type="entry name" value="FAR"/>
</dbReference>
<comment type="similarity">
    <text evidence="2 10">Belongs to the fatty acyl-CoA reductase family.</text>
</comment>
<evidence type="ECO:0000256" key="7">
    <source>
        <dbReference type="ARBA" id="ARBA00023098"/>
    </source>
</evidence>
<dbReference type="InterPro" id="IPR033640">
    <property type="entry name" value="FAR_C"/>
</dbReference>
<comment type="subcellular location">
    <subcellularLocation>
        <location evidence="1">Membrane</location>
        <topology evidence="1">Multi-pass membrane protein</topology>
    </subcellularLocation>
</comment>
<reference evidence="14" key="2">
    <citation type="submission" date="2025-08" db="UniProtKB">
        <authorList>
            <consortium name="RefSeq"/>
        </authorList>
    </citation>
    <scope>IDENTIFICATION</scope>
    <source>
        <tissue evidence="14">Whole organism</tissue>
    </source>
</reference>
<gene>
    <name evidence="14" type="primary">LOC113212328</name>
</gene>
<keyword evidence="5 10" id="KW-0521">NADP</keyword>
<dbReference type="Pfam" id="PF03015">
    <property type="entry name" value="Sterile"/>
    <property type="match status" value="1"/>
</dbReference>
<dbReference type="GO" id="GO:0102965">
    <property type="term" value="F:alcohol-forming long-chain fatty acyl-CoA reductase activity"/>
    <property type="evidence" value="ECO:0007669"/>
    <property type="project" value="UniProtKB-EC"/>
</dbReference>
<feature type="transmembrane region" description="Helical" evidence="10">
    <location>
        <begin position="507"/>
        <end position="528"/>
    </location>
</feature>
<dbReference type="Gene3D" id="3.40.50.720">
    <property type="entry name" value="NAD(P)-binding Rossmann-like Domain"/>
    <property type="match status" value="1"/>
</dbReference>
<dbReference type="Pfam" id="PF07993">
    <property type="entry name" value="NAD_binding_4"/>
    <property type="match status" value="1"/>
</dbReference>
<dbReference type="PANTHER" id="PTHR11011">
    <property type="entry name" value="MALE STERILITY PROTEIN 2-RELATED"/>
    <property type="match status" value="1"/>
</dbReference>
<keyword evidence="4 10" id="KW-0812">Transmembrane</keyword>
<dbReference type="KEGG" id="foc:113212328"/>
<protein>
    <recommendedName>
        <fullName evidence="10">Fatty acyl-CoA reductase</fullName>
        <ecNumber evidence="10">1.2.1.84</ecNumber>
    </recommendedName>
</protein>
<keyword evidence="3 10" id="KW-0444">Lipid biosynthesis</keyword>
<evidence type="ECO:0000256" key="9">
    <source>
        <dbReference type="ARBA" id="ARBA00052530"/>
    </source>
</evidence>
<dbReference type="AlphaFoldDB" id="A0A9C6XAZ6"/>
<evidence type="ECO:0000313" key="13">
    <source>
        <dbReference type="Proteomes" id="UP000504606"/>
    </source>
</evidence>
<evidence type="ECO:0000256" key="2">
    <source>
        <dbReference type="ARBA" id="ARBA00005928"/>
    </source>
</evidence>
<evidence type="ECO:0000256" key="1">
    <source>
        <dbReference type="ARBA" id="ARBA00004141"/>
    </source>
</evidence>
<evidence type="ECO:0000256" key="6">
    <source>
        <dbReference type="ARBA" id="ARBA00022989"/>
    </source>
</evidence>
<dbReference type="CDD" id="cd09071">
    <property type="entry name" value="FAR_C"/>
    <property type="match status" value="1"/>
</dbReference>
<dbReference type="InterPro" id="IPR013120">
    <property type="entry name" value="FAR_NAD-bd"/>
</dbReference>
<dbReference type="EC" id="1.2.1.84" evidence="10"/>